<keyword evidence="1" id="KW-1133">Transmembrane helix</keyword>
<evidence type="ECO:0000313" key="5">
    <source>
        <dbReference type="Proteomes" id="UP000664081"/>
    </source>
</evidence>
<dbReference type="EMBL" id="JAFNLT010000008">
    <property type="protein sequence ID" value="MBO1227628.1"/>
    <property type="molecule type" value="Genomic_DNA"/>
</dbReference>
<dbReference type="NCBIfam" id="NF033608">
    <property type="entry name" value="type_I_tox_Fst"/>
    <property type="match status" value="1"/>
</dbReference>
<sequence>MMNIFVHIIITTISGCIVSYFTHWVCNHNKKEKQVALSVNT</sequence>
<reference evidence="3" key="2">
    <citation type="submission" date="2018-03" db="EMBL/GenBank/DDBJ databases">
        <authorList>
            <person name="Keele B.F."/>
        </authorList>
    </citation>
    <scope>NUCLEOTIDE SEQUENCE</scope>
    <source>
        <strain evidence="3">SNUC 4337</strain>
    </source>
</reference>
<feature type="transmembrane region" description="Helical" evidence="1">
    <location>
        <begin position="6"/>
        <end position="26"/>
    </location>
</feature>
<evidence type="ECO:0000313" key="2">
    <source>
        <dbReference type="EMBL" id="MBO1227628.1"/>
    </source>
</evidence>
<reference evidence="3 4" key="1">
    <citation type="journal article" date="2016" name="Front. Microbiol.">
        <title>Comprehensive Phylogenetic Analysis of Bovine Non-aureus Staphylococci Species Based on Whole-Genome Sequencing.</title>
        <authorList>
            <person name="Naushad S."/>
            <person name="Barkema H.W."/>
            <person name="Luby C."/>
            <person name="Condas L.A."/>
            <person name="Nobrega D.B."/>
            <person name="Carson D.A."/>
            <person name="De Buck J."/>
        </authorList>
    </citation>
    <scope>NUCLEOTIDE SEQUENCE [LARGE SCALE GENOMIC DNA]</scope>
    <source>
        <strain evidence="3 4">SNUC 4337</strain>
    </source>
</reference>
<protein>
    <submittedName>
        <fullName evidence="2">Type I toxin-antitoxin system Fst family toxin</fullName>
    </submittedName>
</protein>
<evidence type="ECO:0000313" key="4">
    <source>
        <dbReference type="Proteomes" id="UP000240400"/>
    </source>
</evidence>
<dbReference type="OrthoDB" id="2399875at2"/>
<accession>A0A2T4SEP5</accession>
<dbReference type="Proteomes" id="UP000240400">
    <property type="component" value="Unassembled WGS sequence"/>
</dbReference>
<proteinExistence type="predicted"/>
<keyword evidence="5" id="KW-1185">Reference proteome</keyword>
<comment type="caution">
    <text evidence="3">The sequence shown here is derived from an EMBL/GenBank/DDBJ whole genome shotgun (WGS) entry which is preliminary data.</text>
</comment>
<reference evidence="2 5" key="3">
    <citation type="submission" date="2021-03" db="EMBL/GenBank/DDBJ databases">
        <title>Staphylococci and Mammaliicocci in bats.</title>
        <authorList>
            <person name="Fountain K."/>
        </authorList>
    </citation>
    <scope>NUCLEOTIDE SEQUENCE [LARGE SCALE GENOMIC DNA]</scope>
    <source>
        <strain evidence="2 5">18_1_E_SW</strain>
    </source>
</reference>
<dbReference type="Proteomes" id="UP000664081">
    <property type="component" value="Unassembled WGS sequence"/>
</dbReference>
<gene>
    <name evidence="3" type="ORF">BUZ61_00175</name>
    <name evidence="2" type="ORF">J3T88_09970</name>
</gene>
<keyword evidence="1" id="KW-0472">Membrane</keyword>
<dbReference type="EMBL" id="PZHR01000001">
    <property type="protein sequence ID" value="PTK61057.1"/>
    <property type="molecule type" value="Genomic_DNA"/>
</dbReference>
<keyword evidence="1" id="KW-0812">Transmembrane</keyword>
<name>A0A2T4SEP5_9STAP</name>
<dbReference type="AlphaFoldDB" id="A0A2T4SEP5"/>
<evidence type="ECO:0000313" key="3">
    <source>
        <dbReference type="EMBL" id="PTK61057.1"/>
    </source>
</evidence>
<organism evidence="3 4">
    <name type="scientific">Staphylococcus nepalensis</name>
    <dbReference type="NCBI Taxonomy" id="214473"/>
    <lineage>
        <taxon>Bacteria</taxon>
        <taxon>Bacillati</taxon>
        <taxon>Bacillota</taxon>
        <taxon>Bacilli</taxon>
        <taxon>Bacillales</taxon>
        <taxon>Staphylococcaceae</taxon>
        <taxon>Staphylococcus</taxon>
    </lineage>
</organism>
<evidence type="ECO:0000256" key="1">
    <source>
        <dbReference type="SAM" id="Phobius"/>
    </source>
</evidence>